<name>A0A1H2N5G2_9ACTN</name>
<organism evidence="1 2">
    <name type="scientific">Microlunatus sagamiharensis</name>
    <dbReference type="NCBI Taxonomy" id="546874"/>
    <lineage>
        <taxon>Bacteria</taxon>
        <taxon>Bacillati</taxon>
        <taxon>Actinomycetota</taxon>
        <taxon>Actinomycetes</taxon>
        <taxon>Propionibacteriales</taxon>
        <taxon>Propionibacteriaceae</taxon>
        <taxon>Microlunatus</taxon>
    </lineage>
</organism>
<gene>
    <name evidence="1" type="ORF">SAMN04488544_3360</name>
</gene>
<accession>A0A1H2N5G2</accession>
<dbReference type="Proteomes" id="UP000198825">
    <property type="component" value="Chromosome I"/>
</dbReference>
<dbReference type="RefSeq" id="WP_157720038.1">
    <property type="nucleotide sequence ID" value="NZ_LT629799.1"/>
</dbReference>
<evidence type="ECO:0000313" key="1">
    <source>
        <dbReference type="EMBL" id="SDV00710.1"/>
    </source>
</evidence>
<dbReference type="OrthoDB" id="3821838at2"/>
<proteinExistence type="predicted"/>
<reference evidence="2" key="1">
    <citation type="submission" date="2016-10" db="EMBL/GenBank/DDBJ databases">
        <authorList>
            <person name="Varghese N."/>
            <person name="Submissions S."/>
        </authorList>
    </citation>
    <scope>NUCLEOTIDE SEQUENCE [LARGE SCALE GENOMIC DNA]</scope>
    <source>
        <strain evidence="2">DSM 21743</strain>
    </source>
</reference>
<keyword evidence="2" id="KW-1185">Reference proteome</keyword>
<dbReference type="AlphaFoldDB" id="A0A1H2N5G2"/>
<protein>
    <submittedName>
        <fullName evidence="1">Uncharacterized protein</fullName>
    </submittedName>
</protein>
<dbReference type="EMBL" id="LT629799">
    <property type="protein sequence ID" value="SDV00710.1"/>
    <property type="molecule type" value="Genomic_DNA"/>
</dbReference>
<sequence>MAIDEAELDQYSDETRSRLKAAADAFATAIEQHTARLLELSGGSTQVHEVFGLNATVRRAAASWDDAVFDHTGTFPLAVDLDEDDEDDVLDDDEEEDLSSEVSVSVVSRWDLEVTSVEDVVAAGREAHRRNNPDESDQDARARIGDRGVGQALYALVHDFGEPWFEIPGLELAGAHRVYVARDEQLETTDDEDEDEDESLPIVIPGGEVLYRESW</sequence>
<evidence type="ECO:0000313" key="2">
    <source>
        <dbReference type="Proteomes" id="UP000198825"/>
    </source>
</evidence>